<evidence type="ECO:0000259" key="5">
    <source>
        <dbReference type="Pfam" id="PF00703"/>
    </source>
</evidence>
<feature type="domain" description="DUF4982" evidence="8">
    <location>
        <begin position="606"/>
        <end position="660"/>
    </location>
</feature>
<dbReference type="GO" id="GO:0004553">
    <property type="term" value="F:hydrolase activity, hydrolyzing O-glycosyl compounds"/>
    <property type="evidence" value="ECO:0007669"/>
    <property type="project" value="InterPro"/>
</dbReference>
<feature type="chain" id="PRO_5042489089" evidence="4">
    <location>
        <begin position="24"/>
        <end position="779"/>
    </location>
</feature>
<protein>
    <submittedName>
        <fullName evidence="10">Glycoside hydrolase family 2 TIM barrel-domain containing protein</fullName>
    </submittedName>
</protein>
<feature type="signal peptide" evidence="4">
    <location>
        <begin position="1"/>
        <end position="23"/>
    </location>
</feature>
<feature type="domain" description="Glycoside hydrolase family 2 catalytic" evidence="6">
    <location>
        <begin position="311"/>
        <end position="463"/>
    </location>
</feature>
<dbReference type="InterPro" id="IPR008979">
    <property type="entry name" value="Galactose-bd-like_sf"/>
</dbReference>
<dbReference type="PRINTS" id="PR00132">
    <property type="entry name" value="GLHYDRLASE2"/>
</dbReference>
<dbReference type="InterPro" id="IPR006101">
    <property type="entry name" value="Glyco_hydro_2"/>
</dbReference>
<evidence type="ECO:0000259" key="7">
    <source>
        <dbReference type="Pfam" id="PF02837"/>
    </source>
</evidence>
<evidence type="ECO:0000256" key="1">
    <source>
        <dbReference type="ARBA" id="ARBA00007401"/>
    </source>
</evidence>
<feature type="domain" description="Glycoside hydrolase family 2 immunoglobulin-like beta-sandwich" evidence="5">
    <location>
        <begin position="197"/>
        <end position="301"/>
    </location>
</feature>
<dbReference type="PANTHER" id="PTHR42732:SF1">
    <property type="entry name" value="BETA-MANNOSIDASE"/>
    <property type="match status" value="1"/>
</dbReference>
<dbReference type="AlphaFoldDB" id="A0AAJ6B9G1"/>
<feature type="domain" description="Glycoside hydrolase family 2" evidence="9">
    <location>
        <begin position="674"/>
        <end position="774"/>
    </location>
</feature>
<sequence>MNKQLKTGILLMALVCLSQFTFAQGAKEEPRTINNFDKDWLFIKADEKGAEEIKFDDSKWCKLDVPHDWSIGGDYDKANPSARGGGYLPTGIGWYRKVFKLDQAQAGKQFIIQFDGVMANSDVWINGHHLGKRPYGYISFNYDLSKYLNFGANKINVIAVRADNEVQPASRYYAGAGIYRHVRLIATDPVHIDNWGVYISTPQVTTKKALLKVQTSVVNESTKASQVTVETNIIDPSGKVLGSSQSKLSIAAGKNAALNQDIEVANPKLWDPENPILYRTITKIKAGNAVIDAQVNTFGIRTFKFEAATGFWLNGKNLKLKGVCLHHDAGALGSAVPLKAWERRFKLLKEVGVNAIRVGHNPMAPDFLDLCDKMGFMVMNETFDTWTASKNNGEKGYNLYFKDWWEKDTRDLVLRDRNHPSIIVYSVGNEIRDNLDSPEGFKKYKDLQDLIHQLSPGTPVTMALFRPSSSKVYTNGFAETMDIVGQNYRENELVDFHEAHPDTKALGTENGQTLATWLILRDKPYMAGQFLWTGFNYLGESDWPQVVNNQGLFDQSGSWKTEGLQRQSWWANKPVVHIVRREDNAGRGDWVNNWTPTDFDTYDLAKVEVYSNCDDVELFLNNVSLGSKSKPKNDSPRSWDVSFEKGTIKAIGKNNGKEVASEALKTAGEPYQLILEADQSTISSDWDDVVYIEAKVVDKDGVLCPNASKMITFNASPNTDLIAVSNGNITSHEKYKANNRLTFKGRCQAIIRAKALSGSVELIATSPELKEAKISIKIK</sequence>
<evidence type="ECO:0000259" key="6">
    <source>
        <dbReference type="Pfam" id="PF02836"/>
    </source>
</evidence>
<evidence type="ECO:0000313" key="10">
    <source>
        <dbReference type="EMBL" id="WEK20163.1"/>
    </source>
</evidence>
<keyword evidence="4" id="KW-0732">Signal</keyword>
<dbReference type="SUPFAM" id="SSF51445">
    <property type="entry name" value="(Trans)glycosidases"/>
    <property type="match status" value="1"/>
</dbReference>
<dbReference type="Gene3D" id="2.60.40.10">
    <property type="entry name" value="Immunoglobulins"/>
    <property type="match status" value="3"/>
</dbReference>
<keyword evidence="3" id="KW-0326">Glycosidase</keyword>
<dbReference type="Pfam" id="PF18565">
    <property type="entry name" value="Glyco_hydro2_C5"/>
    <property type="match status" value="1"/>
</dbReference>
<evidence type="ECO:0000259" key="8">
    <source>
        <dbReference type="Pfam" id="PF16355"/>
    </source>
</evidence>
<name>A0AAJ6B9G1_9SPHI</name>
<dbReference type="InterPro" id="IPR017853">
    <property type="entry name" value="GH"/>
</dbReference>
<dbReference type="SUPFAM" id="SSF49785">
    <property type="entry name" value="Galactose-binding domain-like"/>
    <property type="match status" value="1"/>
</dbReference>
<gene>
    <name evidence="10" type="ORF">P0Y49_03240</name>
</gene>
<reference evidence="10" key="1">
    <citation type="submission" date="2023-03" db="EMBL/GenBank/DDBJ databases">
        <title>Andean soil-derived lignocellulolytic bacterial consortium as a source of novel taxa and putative plastic-active enzymes.</title>
        <authorList>
            <person name="Diaz-Garcia L."/>
            <person name="Chuvochina M."/>
            <person name="Feuerriegel G."/>
            <person name="Bunk B."/>
            <person name="Sproer C."/>
            <person name="Streit W.R."/>
            <person name="Rodriguez L.M."/>
            <person name="Overmann J."/>
            <person name="Jimenez D.J."/>
        </authorList>
    </citation>
    <scope>NUCLEOTIDE SEQUENCE</scope>
    <source>
        <strain evidence="10">MAG 3858</strain>
    </source>
</reference>
<dbReference type="InterPro" id="IPR006103">
    <property type="entry name" value="Glyco_hydro_2_cat"/>
</dbReference>
<dbReference type="GO" id="GO:0005975">
    <property type="term" value="P:carbohydrate metabolic process"/>
    <property type="evidence" value="ECO:0007669"/>
    <property type="project" value="InterPro"/>
</dbReference>
<comment type="similarity">
    <text evidence="1">Belongs to the glycosyl hydrolase 2 family.</text>
</comment>
<evidence type="ECO:0000313" key="11">
    <source>
        <dbReference type="Proteomes" id="UP001214530"/>
    </source>
</evidence>
<dbReference type="Gene3D" id="2.60.120.260">
    <property type="entry name" value="Galactose-binding domain-like"/>
    <property type="match status" value="1"/>
</dbReference>
<proteinExistence type="inferred from homology"/>
<dbReference type="InterPro" id="IPR013783">
    <property type="entry name" value="Ig-like_fold"/>
</dbReference>
<dbReference type="Pfam" id="PF02836">
    <property type="entry name" value="Glyco_hydro_2_C"/>
    <property type="match status" value="1"/>
</dbReference>
<dbReference type="SUPFAM" id="SSF49303">
    <property type="entry name" value="beta-Galactosidase/glucuronidase domain"/>
    <property type="match status" value="1"/>
</dbReference>
<dbReference type="InterPro" id="IPR051913">
    <property type="entry name" value="GH2_Domain-Containing"/>
</dbReference>
<dbReference type="Gene3D" id="3.20.20.80">
    <property type="entry name" value="Glycosidases"/>
    <property type="match status" value="1"/>
</dbReference>
<keyword evidence="2 10" id="KW-0378">Hydrolase</keyword>
<accession>A0AAJ6B9G1</accession>
<dbReference type="Proteomes" id="UP001214530">
    <property type="component" value="Chromosome"/>
</dbReference>
<evidence type="ECO:0000256" key="4">
    <source>
        <dbReference type="SAM" id="SignalP"/>
    </source>
</evidence>
<dbReference type="InterPro" id="IPR006104">
    <property type="entry name" value="Glyco_hydro_2_N"/>
</dbReference>
<evidence type="ECO:0000256" key="2">
    <source>
        <dbReference type="ARBA" id="ARBA00022801"/>
    </source>
</evidence>
<dbReference type="InterPro" id="IPR040605">
    <property type="entry name" value="Glyco_hydro2_dom5"/>
</dbReference>
<evidence type="ECO:0000259" key="9">
    <source>
        <dbReference type="Pfam" id="PF18565"/>
    </source>
</evidence>
<dbReference type="Pfam" id="PF16355">
    <property type="entry name" value="DUF4982"/>
    <property type="match status" value="1"/>
</dbReference>
<dbReference type="InterPro" id="IPR036156">
    <property type="entry name" value="Beta-gal/glucu_dom_sf"/>
</dbReference>
<dbReference type="Pfam" id="PF00703">
    <property type="entry name" value="Glyco_hydro_2"/>
    <property type="match status" value="1"/>
</dbReference>
<feature type="domain" description="Glycosyl hydrolases family 2 sugar binding" evidence="7">
    <location>
        <begin position="91"/>
        <end position="186"/>
    </location>
</feature>
<dbReference type="EMBL" id="CP119313">
    <property type="protein sequence ID" value="WEK20163.1"/>
    <property type="molecule type" value="Genomic_DNA"/>
</dbReference>
<dbReference type="PANTHER" id="PTHR42732">
    <property type="entry name" value="BETA-GALACTOSIDASE"/>
    <property type="match status" value="1"/>
</dbReference>
<evidence type="ECO:0000256" key="3">
    <source>
        <dbReference type="ARBA" id="ARBA00023295"/>
    </source>
</evidence>
<organism evidence="10 11">
    <name type="scientific">Candidatus Pedobacter colombiensis</name>
    <dbReference type="NCBI Taxonomy" id="3121371"/>
    <lineage>
        <taxon>Bacteria</taxon>
        <taxon>Pseudomonadati</taxon>
        <taxon>Bacteroidota</taxon>
        <taxon>Sphingobacteriia</taxon>
        <taxon>Sphingobacteriales</taxon>
        <taxon>Sphingobacteriaceae</taxon>
        <taxon>Pedobacter</taxon>
    </lineage>
</organism>
<dbReference type="InterPro" id="IPR006102">
    <property type="entry name" value="Ig-like_GH2"/>
</dbReference>
<dbReference type="Pfam" id="PF02837">
    <property type="entry name" value="Glyco_hydro_2_N"/>
    <property type="match status" value="1"/>
</dbReference>
<dbReference type="InterPro" id="IPR032311">
    <property type="entry name" value="DUF4982"/>
</dbReference>